<feature type="transmembrane region" description="Helical" evidence="2">
    <location>
        <begin position="65"/>
        <end position="86"/>
    </location>
</feature>
<feature type="transmembrane region" description="Helical" evidence="2">
    <location>
        <begin position="12"/>
        <end position="31"/>
    </location>
</feature>
<feature type="compositionally biased region" description="Low complexity" evidence="1">
    <location>
        <begin position="95"/>
        <end position="108"/>
    </location>
</feature>
<evidence type="ECO:0000313" key="4">
    <source>
        <dbReference type="Proteomes" id="UP000611521"/>
    </source>
</evidence>
<name>A0ABR8W486_9MICO</name>
<comment type="caution">
    <text evidence="3">The sequence shown here is derived from an EMBL/GenBank/DDBJ whole genome shotgun (WGS) entry which is preliminary data.</text>
</comment>
<accession>A0ABR8W486</accession>
<gene>
    <name evidence="3" type="ORF">H9633_05930</name>
</gene>
<evidence type="ECO:0000313" key="3">
    <source>
        <dbReference type="EMBL" id="MBD8011834.1"/>
    </source>
</evidence>
<proteinExistence type="predicted"/>
<organism evidence="3 4">
    <name type="scientific">Microbacterium commune</name>
    <dbReference type="NCBI Taxonomy" id="2762219"/>
    <lineage>
        <taxon>Bacteria</taxon>
        <taxon>Bacillati</taxon>
        <taxon>Actinomycetota</taxon>
        <taxon>Actinomycetes</taxon>
        <taxon>Micrococcales</taxon>
        <taxon>Microbacteriaceae</taxon>
        <taxon>Microbacterium</taxon>
    </lineage>
</organism>
<evidence type="ECO:0000256" key="2">
    <source>
        <dbReference type="SAM" id="Phobius"/>
    </source>
</evidence>
<reference evidence="3 4" key="1">
    <citation type="submission" date="2020-08" db="EMBL/GenBank/DDBJ databases">
        <title>A Genomic Blueprint of the Chicken Gut Microbiome.</title>
        <authorList>
            <person name="Gilroy R."/>
            <person name="Ravi A."/>
            <person name="Getino M."/>
            <person name="Pursley I."/>
            <person name="Horton D.L."/>
            <person name="Alikhan N.-F."/>
            <person name="Baker D."/>
            <person name="Gharbi K."/>
            <person name="Hall N."/>
            <person name="Watson M."/>
            <person name="Adriaenssens E.M."/>
            <person name="Foster-Nyarko E."/>
            <person name="Jarju S."/>
            <person name="Secka A."/>
            <person name="Antonio M."/>
            <person name="Oren A."/>
            <person name="Chaudhuri R."/>
            <person name="La Ragione R.M."/>
            <person name="Hildebrand F."/>
            <person name="Pallen M.J."/>
        </authorList>
    </citation>
    <scope>NUCLEOTIDE SEQUENCE [LARGE SCALE GENOMIC DNA]</scope>
    <source>
        <strain evidence="3 4">Re1</strain>
    </source>
</reference>
<feature type="region of interest" description="Disordered" evidence="1">
    <location>
        <begin position="95"/>
        <end position="135"/>
    </location>
</feature>
<keyword evidence="2" id="KW-1133">Transmembrane helix</keyword>
<dbReference type="EMBL" id="JACSPX010000001">
    <property type="protein sequence ID" value="MBD8011834.1"/>
    <property type="molecule type" value="Genomic_DNA"/>
</dbReference>
<keyword evidence="2" id="KW-0472">Membrane</keyword>
<dbReference type="Proteomes" id="UP000611521">
    <property type="component" value="Unassembled WGS sequence"/>
</dbReference>
<protein>
    <submittedName>
        <fullName evidence="3">Uncharacterized protein</fullName>
    </submittedName>
</protein>
<feature type="transmembrane region" description="Helical" evidence="2">
    <location>
        <begin position="38"/>
        <end position="59"/>
    </location>
</feature>
<keyword evidence="2" id="KW-0812">Transmembrane</keyword>
<dbReference type="RefSeq" id="WP_191712437.1">
    <property type="nucleotide sequence ID" value="NZ_JACSPX010000001.1"/>
</dbReference>
<keyword evidence="4" id="KW-1185">Reference proteome</keyword>
<sequence>MANMLASVLVPIGNAGAVLAVVCALIFALAFARGSAGLAGGAAGVWILGALLSLCASFATVWTPVVVSLSALAAAFVVGVLGRVLLRAARRPRAASAAAASPADAVPGTAKPAAARITGRSAPARTGAETVRVAS</sequence>
<evidence type="ECO:0000256" key="1">
    <source>
        <dbReference type="SAM" id="MobiDB-lite"/>
    </source>
</evidence>